<evidence type="ECO:0000313" key="1">
    <source>
        <dbReference type="EMBL" id="TBU31550.1"/>
    </source>
</evidence>
<dbReference type="EMBL" id="ML143399">
    <property type="protein sequence ID" value="TBU31550.1"/>
    <property type="molecule type" value="Genomic_DNA"/>
</dbReference>
<name>A0A4Q9MUC7_9APHY</name>
<dbReference type="AlphaFoldDB" id="A0A4Q9MUC7"/>
<protein>
    <submittedName>
        <fullName evidence="1">Uncharacterized protein</fullName>
    </submittedName>
</protein>
<gene>
    <name evidence="1" type="ORF">BD311DRAFT_795538</name>
</gene>
<organism evidence="1">
    <name type="scientific">Dichomitus squalens</name>
    <dbReference type="NCBI Taxonomy" id="114155"/>
    <lineage>
        <taxon>Eukaryota</taxon>
        <taxon>Fungi</taxon>
        <taxon>Dikarya</taxon>
        <taxon>Basidiomycota</taxon>
        <taxon>Agaricomycotina</taxon>
        <taxon>Agaricomycetes</taxon>
        <taxon>Polyporales</taxon>
        <taxon>Polyporaceae</taxon>
        <taxon>Dichomitus</taxon>
    </lineage>
</organism>
<accession>A0A4Q9MUC7</accession>
<dbReference type="Proteomes" id="UP000292957">
    <property type="component" value="Unassembled WGS sequence"/>
</dbReference>
<sequence>MWREPVSSSLSRAPVCQPLTDIGPDADGATLAVPIPHVNHQYDDVEEDVNVPLRGKQRRAPLQVDFSLGIPALKIFRLILAPASQRYPATSSGTTTYPALYFGFTTGPLYKSLWVVGTSAIADSEGVLSTNRELPLETSIICGTALSSTRRFPAETAIALRTVAVSVLASEPTHDYSLPTVSAIGHNVNVTEFRTVDCFPRSIVSSEGVDSRTTPFTRNDAVELLVRRLSPLSQFVLQTARDADSWALLDNHEWFHLFIG</sequence>
<reference evidence="1" key="1">
    <citation type="submission" date="2019-01" db="EMBL/GenBank/DDBJ databases">
        <title>Draft genome sequences of three monokaryotic isolates of the white-rot basidiomycete fungus Dichomitus squalens.</title>
        <authorList>
            <consortium name="DOE Joint Genome Institute"/>
            <person name="Lopez S.C."/>
            <person name="Andreopoulos B."/>
            <person name="Pangilinan J."/>
            <person name="Lipzen A."/>
            <person name="Riley R."/>
            <person name="Ahrendt S."/>
            <person name="Ng V."/>
            <person name="Barry K."/>
            <person name="Daum C."/>
            <person name="Grigoriev I.V."/>
            <person name="Hilden K.S."/>
            <person name="Makela M.R."/>
            <person name="de Vries R.P."/>
        </authorList>
    </citation>
    <scope>NUCLEOTIDE SEQUENCE [LARGE SCALE GENOMIC DNA]</scope>
    <source>
        <strain evidence="1">OM18370.1</strain>
    </source>
</reference>
<proteinExistence type="predicted"/>